<evidence type="ECO:0000313" key="6">
    <source>
        <dbReference type="Proteomes" id="UP000736672"/>
    </source>
</evidence>
<name>A0A9P9K1E5_FUSSL</name>
<dbReference type="Proteomes" id="UP000736672">
    <property type="component" value="Unassembled WGS sequence"/>
</dbReference>
<dbReference type="Pfam" id="PF00743">
    <property type="entry name" value="FMO-like"/>
    <property type="match status" value="1"/>
</dbReference>
<dbReference type="InterPro" id="IPR020946">
    <property type="entry name" value="Flavin_mOase-like"/>
</dbReference>
<dbReference type="SUPFAM" id="SSF51905">
    <property type="entry name" value="FAD/NAD(P)-binding domain"/>
    <property type="match status" value="2"/>
</dbReference>
<evidence type="ECO:0000256" key="4">
    <source>
        <dbReference type="ARBA" id="ARBA00023002"/>
    </source>
</evidence>
<evidence type="ECO:0000256" key="3">
    <source>
        <dbReference type="ARBA" id="ARBA00022827"/>
    </source>
</evidence>
<reference evidence="5" key="1">
    <citation type="journal article" date="2021" name="Nat. Commun.">
        <title>Genetic determinants of endophytism in the Arabidopsis root mycobiome.</title>
        <authorList>
            <person name="Mesny F."/>
            <person name="Miyauchi S."/>
            <person name="Thiergart T."/>
            <person name="Pickel B."/>
            <person name="Atanasova L."/>
            <person name="Karlsson M."/>
            <person name="Huettel B."/>
            <person name="Barry K.W."/>
            <person name="Haridas S."/>
            <person name="Chen C."/>
            <person name="Bauer D."/>
            <person name="Andreopoulos W."/>
            <person name="Pangilinan J."/>
            <person name="LaButti K."/>
            <person name="Riley R."/>
            <person name="Lipzen A."/>
            <person name="Clum A."/>
            <person name="Drula E."/>
            <person name="Henrissat B."/>
            <person name="Kohler A."/>
            <person name="Grigoriev I.V."/>
            <person name="Martin F.M."/>
            <person name="Hacquard S."/>
        </authorList>
    </citation>
    <scope>NUCLEOTIDE SEQUENCE</scope>
    <source>
        <strain evidence="5">FSSC 5 MPI-SDFR-AT-0091</strain>
    </source>
</reference>
<dbReference type="Gene3D" id="3.50.50.60">
    <property type="entry name" value="FAD/NAD(P)-binding domain"/>
    <property type="match status" value="2"/>
</dbReference>
<protein>
    <submittedName>
        <fullName evidence="5">Uncharacterized protein</fullName>
    </submittedName>
</protein>
<keyword evidence="3" id="KW-0274">FAD</keyword>
<dbReference type="InterPro" id="IPR036188">
    <property type="entry name" value="FAD/NAD-bd_sf"/>
</dbReference>
<accession>A0A9P9K1E5</accession>
<dbReference type="GO" id="GO:0050660">
    <property type="term" value="F:flavin adenine dinucleotide binding"/>
    <property type="evidence" value="ECO:0007669"/>
    <property type="project" value="InterPro"/>
</dbReference>
<dbReference type="AlphaFoldDB" id="A0A9P9K1E5"/>
<gene>
    <name evidence="5" type="ORF">B0J15DRAFT_515940</name>
</gene>
<dbReference type="GO" id="GO:0004499">
    <property type="term" value="F:N,N-dimethylaniline monooxygenase activity"/>
    <property type="evidence" value="ECO:0007669"/>
    <property type="project" value="InterPro"/>
</dbReference>
<keyword evidence="6" id="KW-1185">Reference proteome</keyword>
<dbReference type="InterPro" id="IPR051209">
    <property type="entry name" value="FAD-bind_Monooxygenase_sf"/>
</dbReference>
<evidence type="ECO:0000313" key="5">
    <source>
        <dbReference type="EMBL" id="KAH7240405.1"/>
    </source>
</evidence>
<sequence>MTTITPEPLLKQPAFTPTRKMRIVCIGAGFGSLMIAHKVQHDLKLEDEIDLCIYDRNADIGGTWFENMYPDSYIFPFEGNPDWSKFYVDQKEIQAYIKRTAEKYDLDKHVKLNTTIRETIWDEGSAKWKIKLEQAGELKEDKADFLINASGFLNKWKWPGIKGLHDFKGKLLHSARWDNSYQWEGKKVAVIGNEASGIQLVATMQPKVEKLVNYMRQPTWISVNFLGDKTPEGDLEQSPNGFFFAMCLDHPAQAIFQGYCKDRMHGSLVNAPDLEKRILPSFKAGCRPLQQPNCRDCWDTIERITEKGIKTAAGVEEFDLIVCATGFDSSRRPQWKLVSRDGATLEMWKDDPEAFFATQVENLPNYGMINGPNPAVSHGSVLQQMSWAGDYLLRWIMRMSRHDIKTLSVKREAVEDYNQYAQECLKLTVWSGECRTLYKNGRSVEKVTGLYPGSLVHYQRALEEIGGEHFDITWRSGPTDKDGVGDLAPYFSKYSPVSN</sequence>
<organism evidence="5 6">
    <name type="scientific">Fusarium solani</name>
    <name type="common">Filamentous fungus</name>
    <dbReference type="NCBI Taxonomy" id="169388"/>
    <lineage>
        <taxon>Eukaryota</taxon>
        <taxon>Fungi</taxon>
        <taxon>Dikarya</taxon>
        <taxon>Ascomycota</taxon>
        <taxon>Pezizomycotina</taxon>
        <taxon>Sordariomycetes</taxon>
        <taxon>Hypocreomycetidae</taxon>
        <taxon>Hypocreales</taxon>
        <taxon>Nectriaceae</taxon>
        <taxon>Fusarium</taxon>
        <taxon>Fusarium solani species complex</taxon>
    </lineage>
</organism>
<keyword evidence="2" id="KW-0285">Flavoprotein</keyword>
<keyword evidence="4" id="KW-0560">Oxidoreductase</keyword>
<evidence type="ECO:0000256" key="1">
    <source>
        <dbReference type="ARBA" id="ARBA00010139"/>
    </source>
</evidence>
<dbReference type="EMBL" id="JAGTJS010000020">
    <property type="protein sequence ID" value="KAH7240405.1"/>
    <property type="molecule type" value="Genomic_DNA"/>
</dbReference>
<proteinExistence type="inferred from homology"/>
<dbReference type="PANTHER" id="PTHR42877:SF11">
    <property type="entry name" value="MONOOXYGENASE, PUTATIVE (AFU_ORTHOLOGUE AFUA_6G13790)-RELATED"/>
    <property type="match status" value="1"/>
</dbReference>
<dbReference type="PANTHER" id="PTHR42877">
    <property type="entry name" value="L-ORNITHINE N(5)-MONOOXYGENASE-RELATED"/>
    <property type="match status" value="1"/>
</dbReference>
<dbReference type="OrthoDB" id="74360at2759"/>
<comment type="similarity">
    <text evidence="1">Belongs to the FAD-binding monooxygenase family.</text>
</comment>
<evidence type="ECO:0000256" key="2">
    <source>
        <dbReference type="ARBA" id="ARBA00022630"/>
    </source>
</evidence>
<comment type="caution">
    <text evidence="5">The sequence shown here is derived from an EMBL/GenBank/DDBJ whole genome shotgun (WGS) entry which is preliminary data.</text>
</comment>
<dbReference type="GO" id="GO:0050661">
    <property type="term" value="F:NADP binding"/>
    <property type="evidence" value="ECO:0007669"/>
    <property type="project" value="InterPro"/>
</dbReference>